<dbReference type="PRINTS" id="PR00080">
    <property type="entry name" value="SDRFAMILY"/>
</dbReference>
<evidence type="ECO:0000313" key="5">
    <source>
        <dbReference type="Proteomes" id="UP000806285"/>
    </source>
</evidence>
<dbReference type="SUPFAM" id="SSF51735">
    <property type="entry name" value="NAD(P)-binding Rossmann-fold domains"/>
    <property type="match status" value="1"/>
</dbReference>
<dbReference type="SMART" id="SM00822">
    <property type="entry name" value="PKS_KR"/>
    <property type="match status" value="1"/>
</dbReference>
<feature type="domain" description="Ketoreductase" evidence="3">
    <location>
        <begin position="7"/>
        <end position="181"/>
    </location>
</feature>
<dbReference type="Gene3D" id="3.40.50.720">
    <property type="entry name" value="NAD(P)-binding Rossmann-like Domain"/>
    <property type="match status" value="1"/>
</dbReference>
<dbReference type="InterPro" id="IPR036291">
    <property type="entry name" value="NAD(P)-bd_dom_sf"/>
</dbReference>
<dbReference type="CDD" id="cd05233">
    <property type="entry name" value="SDR_c"/>
    <property type="match status" value="1"/>
</dbReference>
<dbReference type="NCBIfam" id="NF005075">
    <property type="entry name" value="PRK06500.1"/>
    <property type="match status" value="1"/>
</dbReference>
<comment type="similarity">
    <text evidence="1">Belongs to the short-chain dehydrogenases/reductases (SDR) family.</text>
</comment>
<dbReference type="InterPro" id="IPR057326">
    <property type="entry name" value="KR_dom"/>
</dbReference>
<reference evidence="4 5" key="1">
    <citation type="submission" date="2020-10" db="EMBL/GenBank/DDBJ databases">
        <title>Ramlibacter sp. HM2 16S ribosomal RNA gene Genome sequencing and assembly.</title>
        <authorList>
            <person name="Kang M."/>
        </authorList>
    </citation>
    <scope>NUCLEOTIDE SEQUENCE [LARGE SCALE GENOMIC DNA]</scope>
    <source>
        <strain evidence="4 5">HM2</strain>
    </source>
</reference>
<sequence length="249" mass="26301">MDRLQGKRALVTGATTGIGFAIAQRFIAEGARVIITGENEARLAQARQALGPDTLAVRCDAGDVPAQQRLGQRVRDHFGGLDVAVLNAAIGVFRPLDAWDTETFDRSFAVNFKGPFFLLQALLPLLADPSSVVLVSSVNAHIGMPNSSVYSASKAALRSLARTLSGDLLPRGIRVNTLSPGPVTTPIYEKLGLPGDDLRAMKEALTAQIPARRFGTPDEIALAAVYLASDESAYAVGSEMVLDGGFLAV</sequence>
<accession>A0ABR9S9D1</accession>
<evidence type="ECO:0000256" key="2">
    <source>
        <dbReference type="ARBA" id="ARBA00023002"/>
    </source>
</evidence>
<dbReference type="Pfam" id="PF13561">
    <property type="entry name" value="adh_short_C2"/>
    <property type="match status" value="1"/>
</dbReference>
<evidence type="ECO:0000256" key="1">
    <source>
        <dbReference type="ARBA" id="ARBA00006484"/>
    </source>
</evidence>
<dbReference type="PRINTS" id="PR00081">
    <property type="entry name" value="GDHRDH"/>
</dbReference>
<dbReference type="PANTHER" id="PTHR43477:SF1">
    <property type="entry name" value="DIHYDROANTICAPSIN 7-DEHYDROGENASE"/>
    <property type="match status" value="1"/>
</dbReference>
<name>A0ABR9S9D1_9BURK</name>
<proteinExistence type="inferred from homology"/>
<dbReference type="InterPro" id="IPR020904">
    <property type="entry name" value="Sc_DH/Rdtase_CS"/>
</dbReference>
<evidence type="ECO:0000259" key="3">
    <source>
        <dbReference type="SMART" id="SM00822"/>
    </source>
</evidence>
<dbReference type="Proteomes" id="UP000806285">
    <property type="component" value="Unassembled WGS sequence"/>
</dbReference>
<dbReference type="PROSITE" id="PS00061">
    <property type="entry name" value="ADH_SHORT"/>
    <property type="match status" value="1"/>
</dbReference>
<gene>
    <name evidence="4" type="ORF">IM787_18635</name>
</gene>
<dbReference type="InterPro" id="IPR051122">
    <property type="entry name" value="SDR_DHRS6-like"/>
</dbReference>
<keyword evidence="5" id="KW-1185">Reference proteome</keyword>
<comment type="caution">
    <text evidence="4">The sequence shown here is derived from an EMBL/GenBank/DDBJ whole genome shotgun (WGS) entry which is preliminary data.</text>
</comment>
<protein>
    <submittedName>
        <fullName evidence="4">SDR family oxidoreductase</fullName>
    </submittedName>
</protein>
<dbReference type="EMBL" id="JADDIV010000005">
    <property type="protein sequence ID" value="MBE7369587.1"/>
    <property type="molecule type" value="Genomic_DNA"/>
</dbReference>
<organism evidence="4 5">
    <name type="scientific">Ramlibacter pallidus</name>
    <dbReference type="NCBI Taxonomy" id="2780087"/>
    <lineage>
        <taxon>Bacteria</taxon>
        <taxon>Pseudomonadati</taxon>
        <taxon>Pseudomonadota</taxon>
        <taxon>Betaproteobacteria</taxon>
        <taxon>Burkholderiales</taxon>
        <taxon>Comamonadaceae</taxon>
        <taxon>Ramlibacter</taxon>
    </lineage>
</organism>
<dbReference type="RefSeq" id="WP_193678204.1">
    <property type="nucleotide sequence ID" value="NZ_JADDIV010000005.1"/>
</dbReference>
<evidence type="ECO:0000313" key="4">
    <source>
        <dbReference type="EMBL" id="MBE7369587.1"/>
    </source>
</evidence>
<dbReference type="PANTHER" id="PTHR43477">
    <property type="entry name" value="DIHYDROANTICAPSIN 7-DEHYDROGENASE"/>
    <property type="match status" value="1"/>
</dbReference>
<keyword evidence="2" id="KW-0560">Oxidoreductase</keyword>
<dbReference type="InterPro" id="IPR002347">
    <property type="entry name" value="SDR_fam"/>
</dbReference>